<proteinExistence type="predicted"/>
<evidence type="ECO:0000256" key="2">
    <source>
        <dbReference type="SAM" id="SignalP"/>
    </source>
</evidence>
<dbReference type="Gene3D" id="3.20.20.80">
    <property type="entry name" value="Glycosidases"/>
    <property type="match status" value="1"/>
</dbReference>
<dbReference type="InterPro" id="IPR003790">
    <property type="entry name" value="GHL10"/>
</dbReference>
<feature type="signal peptide" evidence="2">
    <location>
        <begin position="1"/>
        <end position="23"/>
    </location>
</feature>
<feature type="chain" id="PRO_5047248810" evidence="2">
    <location>
        <begin position="24"/>
        <end position="526"/>
    </location>
</feature>
<dbReference type="EMBL" id="JACRUJ010000005">
    <property type="protein sequence ID" value="MBC5842597.1"/>
    <property type="molecule type" value="Genomic_DNA"/>
</dbReference>
<keyword evidence="5" id="KW-1185">Reference proteome</keyword>
<dbReference type="SUPFAM" id="SSF51445">
    <property type="entry name" value="(Trans)glycosidases"/>
    <property type="match status" value="1"/>
</dbReference>
<sequence>MNRTKSLLLVLSSLLLLFTNGNAQEQFSANPKNEFRAVWIATVANIDWPTTNTDSVEKQQKDFIAILETYKKLNYNVVIVQIRSAGDAMYPTNLAPWSKYLTGKQGLAPFPFYDPLDWMITEAHDRGFEFHAWLNPYRATMDMNTAALSPSHDVNLHPDWMIKYGGKYYYNPALPEVQTHLMNIVDEVVTKYDIDAIHFDDYFYPYRITGENFNDTTSFKKYGKDLKLDDWRRDNVNTYVKNTFDAIKKIKPWVQFGISPFGVWRNKSVDPKGSDTQAGQTNYDDLFADPMAWMEDNYIDYILPQLYWSIDHRTASYAKLIKWWSENSKNTAVYIGNGTYKINNDSDKKWLNPKEIPNQIDLTRSYPNISGNAFFSAKWFVNKNKAVTDLLSQNQYKYPALPYVVPNSRKLGTETPIVCDIKTKDDATMVTLDYPAVDKVRYVMLYGAKNNTKLDVSNPRFIVDKIAFKEKRDSISLSIPKIYLEKNSSCAITFIDYFGNESTPTFITKATEIKTYQSANKNENRQ</sequence>
<keyword evidence="1 2" id="KW-0732">Signal</keyword>
<gene>
    <name evidence="4" type="ORF">H8R23_14380</name>
</gene>
<protein>
    <submittedName>
        <fullName evidence="4">Family 10 glycosylhydrolase</fullName>
    </submittedName>
</protein>
<dbReference type="InterPro" id="IPR017853">
    <property type="entry name" value="GH"/>
</dbReference>
<evidence type="ECO:0000313" key="5">
    <source>
        <dbReference type="Proteomes" id="UP000629963"/>
    </source>
</evidence>
<evidence type="ECO:0000256" key="1">
    <source>
        <dbReference type="ARBA" id="ARBA00022729"/>
    </source>
</evidence>
<dbReference type="Pfam" id="PF02638">
    <property type="entry name" value="GHL10"/>
    <property type="match status" value="1"/>
</dbReference>
<comment type="caution">
    <text evidence="4">The sequence shown here is derived from an EMBL/GenBank/DDBJ whole genome shotgun (WGS) entry which is preliminary data.</text>
</comment>
<accession>A0ABR7JAX3</accession>
<organism evidence="4 5">
    <name type="scientific">Flavobacterium kayseriense</name>
    <dbReference type="NCBI Taxonomy" id="2764714"/>
    <lineage>
        <taxon>Bacteria</taxon>
        <taxon>Pseudomonadati</taxon>
        <taxon>Bacteroidota</taxon>
        <taxon>Flavobacteriia</taxon>
        <taxon>Flavobacteriales</taxon>
        <taxon>Flavobacteriaceae</taxon>
        <taxon>Flavobacterium</taxon>
    </lineage>
</organism>
<name>A0ABR7JAX3_9FLAO</name>
<dbReference type="Proteomes" id="UP000629963">
    <property type="component" value="Unassembled WGS sequence"/>
</dbReference>
<reference evidence="4 5" key="1">
    <citation type="submission" date="2020-08" db="EMBL/GenBank/DDBJ databases">
        <title>Description of novel Flavobacterium F-380 isolate.</title>
        <authorList>
            <person name="Saticioglu I.B."/>
            <person name="Duman M."/>
            <person name="Altun S."/>
        </authorList>
    </citation>
    <scope>NUCLEOTIDE SEQUENCE [LARGE SCALE GENOMIC DNA]</scope>
    <source>
        <strain evidence="4 5">F-380</strain>
    </source>
</reference>
<dbReference type="PANTHER" id="PTHR43405">
    <property type="entry name" value="GLYCOSYL HYDROLASE DIGH"/>
    <property type="match status" value="1"/>
</dbReference>
<evidence type="ECO:0000313" key="4">
    <source>
        <dbReference type="EMBL" id="MBC5842597.1"/>
    </source>
</evidence>
<dbReference type="RefSeq" id="WP_187011090.1">
    <property type="nucleotide sequence ID" value="NZ_JACRUI010000005.1"/>
</dbReference>
<evidence type="ECO:0000259" key="3">
    <source>
        <dbReference type="Pfam" id="PF02638"/>
    </source>
</evidence>
<dbReference type="PANTHER" id="PTHR43405:SF1">
    <property type="entry name" value="GLYCOSYL HYDROLASE DIGH"/>
    <property type="match status" value="1"/>
</dbReference>
<dbReference type="InterPro" id="IPR052177">
    <property type="entry name" value="Divisome_Glycosyl_Hydrolase"/>
</dbReference>
<feature type="domain" description="Glycosyl hydrolase-like 10" evidence="3">
    <location>
        <begin position="34"/>
        <end position="351"/>
    </location>
</feature>